<reference evidence="17" key="1">
    <citation type="journal article" date="2019" name="Int. J. Syst. Evol. Microbiol.">
        <title>The Global Catalogue of Microorganisms (GCM) 10K type strain sequencing project: providing services to taxonomists for standard genome sequencing and annotation.</title>
        <authorList>
            <consortium name="The Broad Institute Genomics Platform"/>
            <consortium name="The Broad Institute Genome Sequencing Center for Infectious Disease"/>
            <person name="Wu L."/>
            <person name="Ma J."/>
        </authorList>
    </citation>
    <scope>NUCLEOTIDE SEQUENCE [LARGE SCALE GENOMIC DNA]</scope>
    <source>
        <strain evidence="17">CCUG 55608</strain>
    </source>
</reference>
<evidence type="ECO:0000256" key="11">
    <source>
        <dbReference type="ARBA" id="ARBA00033284"/>
    </source>
</evidence>
<evidence type="ECO:0000256" key="14">
    <source>
        <dbReference type="PIRNR" id="PIRNR006337"/>
    </source>
</evidence>
<feature type="domain" description="Glycosyl hydrolase family 13 catalytic" evidence="15">
    <location>
        <begin position="119"/>
        <end position="463"/>
    </location>
</feature>
<keyword evidence="17" id="KW-1185">Reference proteome</keyword>
<dbReference type="InterPro" id="IPR004193">
    <property type="entry name" value="Glyco_hydro_13_N"/>
</dbReference>
<dbReference type="PIRSF" id="PIRSF006337">
    <property type="entry name" value="Trehalose_TreZ"/>
    <property type="match status" value="1"/>
</dbReference>
<evidence type="ECO:0000256" key="12">
    <source>
        <dbReference type="ARBA" id="ARBA00034013"/>
    </source>
</evidence>
<evidence type="ECO:0000256" key="6">
    <source>
        <dbReference type="ARBA" id="ARBA00022490"/>
    </source>
</evidence>
<dbReference type="NCBIfam" id="TIGR02402">
    <property type="entry name" value="trehalose_TreZ"/>
    <property type="match status" value="1"/>
</dbReference>
<dbReference type="PANTHER" id="PTHR43651">
    <property type="entry name" value="1,4-ALPHA-GLUCAN-BRANCHING ENZYME"/>
    <property type="match status" value="1"/>
</dbReference>
<dbReference type="InterPro" id="IPR006047">
    <property type="entry name" value="GH13_cat_dom"/>
</dbReference>
<dbReference type="EMBL" id="JBHTLP010000002">
    <property type="protein sequence ID" value="MFD1140098.1"/>
    <property type="molecule type" value="Genomic_DNA"/>
</dbReference>
<dbReference type="CDD" id="cd11325">
    <property type="entry name" value="AmyAc_GTHase"/>
    <property type="match status" value="1"/>
</dbReference>
<dbReference type="InterPro" id="IPR013783">
    <property type="entry name" value="Ig-like_fold"/>
</dbReference>
<evidence type="ECO:0000256" key="1">
    <source>
        <dbReference type="ARBA" id="ARBA00004496"/>
    </source>
</evidence>
<dbReference type="Gene3D" id="2.60.40.1180">
    <property type="entry name" value="Golgi alpha-mannosidase II"/>
    <property type="match status" value="1"/>
</dbReference>
<keyword evidence="9 14" id="KW-0326">Glycosidase</keyword>
<dbReference type="RefSeq" id="WP_265989911.1">
    <property type="nucleotide sequence ID" value="NZ_CP110973.1"/>
</dbReference>
<evidence type="ECO:0000256" key="10">
    <source>
        <dbReference type="ARBA" id="ARBA00032057"/>
    </source>
</evidence>
<evidence type="ECO:0000256" key="5">
    <source>
        <dbReference type="ARBA" id="ARBA00015938"/>
    </source>
</evidence>
<evidence type="ECO:0000259" key="15">
    <source>
        <dbReference type="SMART" id="SM00642"/>
    </source>
</evidence>
<evidence type="ECO:0000256" key="3">
    <source>
        <dbReference type="ARBA" id="ARBA00008061"/>
    </source>
</evidence>
<dbReference type="SMART" id="SM00642">
    <property type="entry name" value="Aamy"/>
    <property type="match status" value="1"/>
</dbReference>
<protein>
    <recommendedName>
        <fullName evidence="5 13">Malto-oligosyltrehalose trehalohydrolase</fullName>
        <shortName evidence="14">MTHase</shortName>
        <ecNumber evidence="4 13">3.2.1.141</ecNumber>
    </recommendedName>
    <alternativeName>
        <fullName evidence="11 14">4-alpha-D-((1-&gt;4)-alpha-D-glucano)trehalose trehalohydrolase</fullName>
    </alternativeName>
    <alternativeName>
        <fullName evidence="10 14">Maltooligosyl trehalose trehalohydrolase</fullName>
    </alternativeName>
</protein>
<evidence type="ECO:0000256" key="2">
    <source>
        <dbReference type="ARBA" id="ARBA00005199"/>
    </source>
</evidence>
<sequence length="631" mass="71792">MQTVDIHRRALGITFQNGMARVLVWAPKADSVAVMLENPSRTLPLEPQEYGYWALTTDQIKPGDLYKILLNQEESFPDPASVGQPKDVHGPSEAVCLREFTWKDQNWTNVPLEEYLIYELHVGTFTPEGTFAALEGKLDYLKELGVTAIEIMPVAQFPGDRNWGYDGVYPYAVQHSYGGPRGLQRLVDACHRKGLAVVLDVVYNHMGPEGNYFSRFGPYFTAKHCTPWGNALNFDDAWCDGVRQYFIENVLMWFRDFHIDALRLDAVHAIKDFSAVHILQQIRQYVDQLETATGRPYHLLVESDLNDPRYINPPALGGYGMQAQWVDEFHHALRVTAGEEPRGYYSDFNGIQHLAKSYQDAYVYDGQFSNHRKRAFGLSAGNNPGSQFIVFSQNHDQVGNRMLGERTSQLVSFEMQKLMAGAVLVSPYLPLLFMGEEWSESNPFLYFISHTEKDLVEAVRQGRKSEFADFHGHGEVPDPFAVETFQQSKLQWERLHQDPHQTMFRYYQTLIALRKQQPALRQLSRQHLEVTVREDQQTLVLRRCHPDQQVVCLMNFSKQPQSVPTPASAEPWIKLLDSADPLWKGPGAAPEAASGDFAITLQPESLVIYATSLGQANNWQPNSSQQEQTTF</sequence>
<dbReference type="GO" id="GO:0033942">
    <property type="term" value="F:4-alpha-D-(1-&gt;4)-alpha-D-glucanotrehalose trehalohydrolase activity"/>
    <property type="evidence" value="ECO:0007669"/>
    <property type="project" value="UniProtKB-EC"/>
</dbReference>
<dbReference type="InterPro" id="IPR014756">
    <property type="entry name" value="Ig_E-set"/>
</dbReference>
<dbReference type="InterPro" id="IPR017853">
    <property type="entry name" value="GH"/>
</dbReference>
<dbReference type="InterPro" id="IPR012768">
    <property type="entry name" value="Trehalose_TreZ"/>
</dbReference>
<dbReference type="EC" id="3.2.1.141" evidence="4 13"/>
<dbReference type="InterPro" id="IPR044901">
    <property type="entry name" value="Trehalose_TreZ_E-set_sf"/>
</dbReference>
<dbReference type="InterPro" id="IPR013780">
    <property type="entry name" value="Glyco_hydro_b"/>
</dbReference>
<evidence type="ECO:0000256" key="8">
    <source>
        <dbReference type="ARBA" id="ARBA00023277"/>
    </source>
</evidence>
<gene>
    <name evidence="16" type="primary">treZ</name>
    <name evidence="16" type="ORF">ACFQ4C_03225</name>
</gene>
<dbReference type="Gene3D" id="3.20.20.80">
    <property type="entry name" value="Glycosidases"/>
    <property type="match status" value="1"/>
</dbReference>
<comment type="caution">
    <text evidence="16">The sequence shown here is derived from an EMBL/GenBank/DDBJ whole genome shotgun (WGS) entry which is preliminary data.</text>
</comment>
<name>A0ABW3QD76_9BACT</name>
<dbReference type="Pfam" id="PF00128">
    <property type="entry name" value="Alpha-amylase"/>
    <property type="match status" value="1"/>
</dbReference>
<dbReference type="SUPFAM" id="SSF51011">
    <property type="entry name" value="Glycosyl hydrolase domain"/>
    <property type="match status" value="1"/>
</dbReference>
<dbReference type="Gene3D" id="1.10.10.760">
    <property type="entry name" value="E-set domains of sugar-utilizing enzymes"/>
    <property type="match status" value="1"/>
</dbReference>
<dbReference type="CDD" id="cd02853">
    <property type="entry name" value="E_set_MTHase_like_N"/>
    <property type="match status" value="1"/>
</dbReference>
<comment type="catalytic activity">
    <reaction evidence="12 14">
        <text>hydrolysis of (1-&gt;4)-alpha-D-glucosidic linkage in 4-alpha-D-[(1-&gt;4)-alpha-D-glucanosyl]n trehalose to yield trehalose and (1-&gt;4)-alpha-D-glucan.</text>
        <dbReference type="EC" id="3.2.1.141"/>
    </reaction>
</comment>
<comment type="pathway">
    <text evidence="2 14">Glycan biosynthesis; trehalose biosynthesis.</text>
</comment>
<evidence type="ECO:0000313" key="17">
    <source>
        <dbReference type="Proteomes" id="UP001597116"/>
    </source>
</evidence>
<dbReference type="PANTHER" id="PTHR43651:SF11">
    <property type="entry name" value="MALTO-OLIGOSYLTREHALOSE TREHALOHYDROLASE"/>
    <property type="match status" value="1"/>
</dbReference>
<dbReference type="Proteomes" id="UP001597116">
    <property type="component" value="Unassembled WGS sequence"/>
</dbReference>
<dbReference type="InterPro" id="IPR022567">
    <property type="entry name" value="DUF3459"/>
</dbReference>
<dbReference type="SUPFAM" id="SSF81296">
    <property type="entry name" value="E set domains"/>
    <property type="match status" value="1"/>
</dbReference>
<dbReference type="Pfam" id="PF11941">
    <property type="entry name" value="DUF3459"/>
    <property type="match status" value="1"/>
</dbReference>
<organism evidence="16 17">
    <name type="scientific">Larkinella insperata</name>
    <dbReference type="NCBI Taxonomy" id="332158"/>
    <lineage>
        <taxon>Bacteria</taxon>
        <taxon>Pseudomonadati</taxon>
        <taxon>Bacteroidota</taxon>
        <taxon>Cytophagia</taxon>
        <taxon>Cytophagales</taxon>
        <taxon>Spirosomataceae</taxon>
        <taxon>Larkinella</taxon>
    </lineage>
</organism>
<comment type="subcellular location">
    <subcellularLocation>
        <location evidence="1">Cytoplasm</location>
    </subcellularLocation>
</comment>
<evidence type="ECO:0000313" key="16">
    <source>
        <dbReference type="EMBL" id="MFD1140098.1"/>
    </source>
</evidence>
<evidence type="ECO:0000256" key="4">
    <source>
        <dbReference type="ARBA" id="ARBA00012268"/>
    </source>
</evidence>
<dbReference type="Pfam" id="PF02922">
    <property type="entry name" value="CBM_48"/>
    <property type="match status" value="1"/>
</dbReference>
<accession>A0ABW3QD76</accession>
<keyword evidence="8" id="KW-0119">Carbohydrate metabolism</keyword>
<proteinExistence type="inferred from homology"/>
<keyword evidence="6" id="KW-0963">Cytoplasm</keyword>
<evidence type="ECO:0000256" key="13">
    <source>
        <dbReference type="NCBIfam" id="TIGR02402"/>
    </source>
</evidence>
<evidence type="ECO:0000256" key="7">
    <source>
        <dbReference type="ARBA" id="ARBA00022801"/>
    </source>
</evidence>
<comment type="similarity">
    <text evidence="3 14">Belongs to the glycosyl hydrolase 13 family.</text>
</comment>
<keyword evidence="7 14" id="KW-0378">Hydrolase</keyword>
<dbReference type="Gene3D" id="2.60.40.10">
    <property type="entry name" value="Immunoglobulins"/>
    <property type="match status" value="1"/>
</dbReference>
<dbReference type="SUPFAM" id="SSF51445">
    <property type="entry name" value="(Trans)glycosidases"/>
    <property type="match status" value="1"/>
</dbReference>
<evidence type="ECO:0000256" key="9">
    <source>
        <dbReference type="ARBA" id="ARBA00023295"/>
    </source>
</evidence>